<protein>
    <recommendedName>
        <fullName evidence="2">DinB-like domain-containing protein</fullName>
    </recommendedName>
</protein>
<gene>
    <name evidence="1" type="ORF">S01H1_85598</name>
</gene>
<proteinExistence type="predicted"/>
<name>X0XG05_9ZZZZ</name>
<evidence type="ECO:0000313" key="1">
    <source>
        <dbReference type="EMBL" id="GAG42025.1"/>
    </source>
</evidence>
<evidence type="ECO:0008006" key="2">
    <source>
        <dbReference type="Google" id="ProtNLM"/>
    </source>
</evidence>
<feature type="non-terminal residue" evidence="1">
    <location>
        <position position="79"/>
    </location>
</feature>
<dbReference type="EMBL" id="BARS01058856">
    <property type="protein sequence ID" value="GAG42025.1"/>
    <property type="molecule type" value="Genomic_DNA"/>
</dbReference>
<comment type="caution">
    <text evidence="1">The sequence shown here is derived from an EMBL/GenBank/DDBJ whole genome shotgun (WGS) entry which is preliminary data.</text>
</comment>
<dbReference type="AlphaFoldDB" id="X0XG05"/>
<feature type="non-terminal residue" evidence="1">
    <location>
        <position position="1"/>
    </location>
</feature>
<reference evidence="1" key="1">
    <citation type="journal article" date="2014" name="Front. Microbiol.">
        <title>High frequency of phylogenetically diverse reductive dehalogenase-homologous genes in deep subseafloor sedimentary metagenomes.</title>
        <authorList>
            <person name="Kawai M."/>
            <person name="Futagami T."/>
            <person name="Toyoda A."/>
            <person name="Takaki Y."/>
            <person name="Nishi S."/>
            <person name="Hori S."/>
            <person name="Arai W."/>
            <person name="Tsubouchi T."/>
            <person name="Morono Y."/>
            <person name="Uchiyama I."/>
            <person name="Ito T."/>
            <person name="Fujiyama A."/>
            <person name="Inagaki F."/>
            <person name="Takami H."/>
        </authorList>
    </citation>
    <scope>NUCLEOTIDE SEQUENCE</scope>
    <source>
        <strain evidence="1">Expedition CK06-06</strain>
    </source>
</reference>
<accession>X0XG05</accession>
<sequence>HQAEVQFPDGIAGPADSDSTLPLLPEPYTKAEALAYWRVCEQMVDDAVDALDVLSPESGFSWYKVSKLEHQIINIRHIQ</sequence>
<organism evidence="1">
    <name type="scientific">marine sediment metagenome</name>
    <dbReference type="NCBI Taxonomy" id="412755"/>
    <lineage>
        <taxon>unclassified sequences</taxon>
        <taxon>metagenomes</taxon>
        <taxon>ecological metagenomes</taxon>
    </lineage>
</organism>